<dbReference type="InterPro" id="IPR035107">
    <property type="entry name" value="tRNA_thiolation_TtcA_Ctu1"/>
</dbReference>
<dbReference type="Pfam" id="PF01171">
    <property type="entry name" value="ATP_bind_3"/>
    <property type="match status" value="1"/>
</dbReference>
<dbReference type="RefSeq" id="WP_008085699.1">
    <property type="nucleotide sequence ID" value="NC_013926.1"/>
</dbReference>
<feature type="domain" description="tRNA(Ile)-lysidine/2-thiocytidine synthase N-terminal" evidence="3">
    <location>
        <begin position="49"/>
        <end position="224"/>
    </location>
</feature>
<dbReference type="GO" id="GO:0000049">
    <property type="term" value="F:tRNA binding"/>
    <property type="evidence" value="ECO:0007669"/>
    <property type="project" value="InterPro"/>
</dbReference>
<feature type="binding site" evidence="1">
    <location>
        <position position="294"/>
    </location>
    <ligand>
        <name>Zn(2+)</name>
        <dbReference type="ChEBI" id="CHEBI:29105"/>
        <label>2</label>
    </ligand>
</feature>
<dbReference type="GO" id="GO:0002144">
    <property type="term" value="C:cytosolic tRNA wobble base thiouridylase complex"/>
    <property type="evidence" value="ECO:0007669"/>
    <property type="project" value="TreeGrafter"/>
</dbReference>
<dbReference type="NCBIfam" id="TIGR00269">
    <property type="entry name" value="TIGR00269 family protein"/>
    <property type="match status" value="1"/>
</dbReference>
<feature type="binding site" evidence="1">
    <location>
        <position position="279"/>
    </location>
    <ligand>
        <name>Zn(2+)</name>
        <dbReference type="ChEBI" id="CHEBI:29105"/>
        <label>2</label>
    </ligand>
</feature>
<dbReference type="InterPro" id="IPR014729">
    <property type="entry name" value="Rossmann-like_a/b/a_fold"/>
</dbReference>
<dbReference type="GO" id="GO:0002143">
    <property type="term" value="P:tRNA wobble position uridine thiolation"/>
    <property type="evidence" value="ECO:0007669"/>
    <property type="project" value="TreeGrafter"/>
</dbReference>
<reference evidence="5" key="1">
    <citation type="submission" date="2010-02" db="EMBL/GenBank/DDBJ databases">
        <title>Complete sequence of Aciduliprofundum boonei T469.</title>
        <authorList>
            <consortium name="US DOE Joint Genome Institute"/>
            <person name="Lucas S."/>
            <person name="Copeland A."/>
            <person name="Lapidus A."/>
            <person name="Cheng J.-F."/>
            <person name="Bruce D."/>
            <person name="Goodwin L."/>
            <person name="Pitluck S."/>
            <person name="Saunders E."/>
            <person name="Detter J.C."/>
            <person name="Han C."/>
            <person name="Tapia R."/>
            <person name="Land M."/>
            <person name="Hauser L."/>
            <person name="Kyrpides N."/>
            <person name="Mikhailova N."/>
            <person name="Flores G."/>
            <person name="Reysenbach A.-L."/>
            <person name="Woyke T."/>
        </authorList>
    </citation>
    <scope>NUCLEOTIDE SEQUENCE</scope>
    <source>
        <strain evidence="5">T469</strain>
    </source>
</reference>
<feature type="binding site" evidence="1">
    <location>
        <position position="25"/>
    </location>
    <ligand>
        <name>Zn(2+)</name>
        <dbReference type="ChEBI" id="CHEBI:29105"/>
        <label>1</label>
    </ligand>
</feature>
<feature type="binding site" evidence="2">
    <location>
        <position position="59"/>
    </location>
    <ligand>
        <name>ATP</name>
        <dbReference type="ChEBI" id="CHEBI:30616"/>
    </ligand>
</feature>
<organism evidence="5 6">
    <name type="scientific">Aciduliprofundum boonei (strain DSM 19572 / T469)</name>
    <dbReference type="NCBI Taxonomy" id="439481"/>
    <lineage>
        <taxon>Archaea</taxon>
        <taxon>Methanobacteriati</taxon>
        <taxon>Thermoplasmatota</taxon>
        <taxon>DHVE2 group</taxon>
        <taxon>Candidatus Aciduliprofundum</taxon>
    </lineage>
</organism>
<keyword evidence="2" id="KW-0547">Nucleotide-binding</keyword>
<feature type="binding site" evidence="1">
    <location>
        <position position="3"/>
    </location>
    <ligand>
        <name>Zn(2+)</name>
        <dbReference type="ChEBI" id="CHEBI:29105"/>
        <label>1</label>
    </ligand>
</feature>
<dbReference type="AlphaFoldDB" id="B5IFM4"/>
<accession>B5IFM4</accession>
<feature type="binding site" evidence="1">
    <location>
        <position position="282"/>
    </location>
    <ligand>
        <name>Zn(2+)</name>
        <dbReference type="ChEBI" id="CHEBI:29105"/>
        <label>2</label>
    </ligand>
</feature>
<dbReference type="InterPro" id="IPR054306">
    <property type="entry name" value="TtuA-like_LIM_N"/>
</dbReference>
<keyword evidence="1" id="KW-0479">Metal-binding</keyword>
<evidence type="ECO:0000256" key="1">
    <source>
        <dbReference type="PIRSR" id="PIRSR004976-50"/>
    </source>
</evidence>
<keyword evidence="6" id="KW-1185">Reference proteome</keyword>
<feature type="binding site" evidence="2">
    <location>
        <position position="167"/>
    </location>
    <ligand>
        <name>ATP</name>
        <dbReference type="ChEBI" id="CHEBI:30616"/>
    </ligand>
</feature>
<feature type="binding site" evidence="1">
    <location>
        <position position="291"/>
    </location>
    <ligand>
        <name>Zn(2+)</name>
        <dbReference type="ChEBI" id="CHEBI:29105"/>
        <label>2</label>
    </ligand>
</feature>
<dbReference type="Proteomes" id="UP000001400">
    <property type="component" value="Chromosome"/>
</dbReference>
<feature type="domain" description="2-thiouridine synthetase TtuA-like N-terminal LIM" evidence="4">
    <location>
        <begin position="2"/>
        <end position="27"/>
    </location>
</feature>
<dbReference type="PIRSF" id="PIRSF004976">
    <property type="entry name" value="ATPase_YdaO"/>
    <property type="match status" value="1"/>
</dbReference>
<evidence type="ECO:0000256" key="2">
    <source>
        <dbReference type="PIRSR" id="PIRSR004976-51"/>
    </source>
</evidence>
<dbReference type="OrthoDB" id="33422at2157"/>
<dbReference type="PANTHER" id="PTHR11807">
    <property type="entry name" value="ATPASES OF THE PP SUPERFAMILY-RELATED"/>
    <property type="match status" value="1"/>
</dbReference>
<dbReference type="SUPFAM" id="SSF52402">
    <property type="entry name" value="Adenine nucleotide alpha hydrolases-like"/>
    <property type="match status" value="1"/>
</dbReference>
<dbReference type="Pfam" id="PF22082">
    <property type="entry name" value="TtuA_LIM_N"/>
    <property type="match status" value="1"/>
</dbReference>
<dbReference type="InterPro" id="IPR000541">
    <property type="entry name" value="Ncs6/Tuc1/Ctu1"/>
</dbReference>
<evidence type="ECO:0000259" key="3">
    <source>
        <dbReference type="Pfam" id="PF01171"/>
    </source>
</evidence>
<name>B5IFM4_ACIB4</name>
<dbReference type="GO" id="GO:0005524">
    <property type="term" value="F:ATP binding"/>
    <property type="evidence" value="ECO:0007669"/>
    <property type="project" value="UniProtKB-KW"/>
</dbReference>
<evidence type="ECO:0000313" key="5">
    <source>
        <dbReference type="EMBL" id="ADD08953.1"/>
    </source>
</evidence>
<feature type="binding site" evidence="2">
    <location>
        <position position="162"/>
    </location>
    <ligand>
        <name>ATP</name>
        <dbReference type="ChEBI" id="CHEBI:30616"/>
    </ligand>
</feature>
<gene>
    <name evidence="5" type="ordered locus">Aboo_1144</name>
</gene>
<evidence type="ECO:0000313" key="6">
    <source>
        <dbReference type="Proteomes" id="UP000001400"/>
    </source>
</evidence>
<dbReference type="EMBL" id="CP001941">
    <property type="protein sequence ID" value="ADD08953.1"/>
    <property type="molecule type" value="Genomic_DNA"/>
</dbReference>
<protein>
    <submittedName>
        <fullName evidence="5">PP-loop domain protein</fullName>
    </submittedName>
</protein>
<dbReference type="STRING" id="439481.Aboo_1144"/>
<dbReference type="KEGG" id="abi:Aboo_1144"/>
<dbReference type="eggNOG" id="arCOG00042">
    <property type="taxonomic scope" value="Archaea"/>
</dbReference>
<dbReference type="HOGENOM" id="CLU_026481_1_1_2"/>
<dbReference type="PANTHER" id="PTHR11807:SF12">
    <property type="entry name" value="CYTOPLASMIC TRNA 2-THIOLATION PROTEIN 1"/>
    <property type="match status" value="1"/>
</dbReference>
<feature type="binding site" evidence="1">
    <location>
        <position position="22"/>
    </location>
    <ligand>
        <name>Zn(2+)</name>
        <dbReference type="ChEBI" id="CHEBI:29105"/>
        <label>1</label>
    </ligand>
</feature>
<dbReference type="InterPro" id="IPR011063">
    <property type="entry name" value="TilS/TtcA_N"/>
</dbReference>
<dbReference type="GO" id="GO:0046872">
    <property type="term" value="F:metal ion binding"/>
    <property type="evidence" value="ECO:0007669"/>
    <property type="project" value="UniProtKB-KW"/>
</dbReference>
<proteinExistence type="predicted"/>
<feature type="binding site" evidence="2">
    <location>
        <begin position="53"/>
        <end position="55"/>
    </location>
    <ligand>
        <name>ATP</name>
        <dbReference type="ChEBI" id="CHEBI:30616"/>
    </ligand>
</feature>
<keyword evidence="2" id="KW-0067">ATP-binding</keyword>
<dbReference type="GeneID" id="8828104"/>
<sequence>MKCTKCEKEAVAEIRYAGTRLCKEHFLEFIDRKVKREIREQAHFKKGDKILIAVSGGKDSMLTMYQMHKIFGKWRDLELVAVTVDEGIGDFRRNCAKVANIYARELGIEHEVITFKEYLGITTDDVARVDKELKPCTYCGVFRRKVLNMYAKEIGANYLILGLNLDDIAQSIIMNITRGDTARLARLAPHKKIREGFIPRIIPLRRVRENEVRLYMNLANIPYYPKRCPYAHLAVRDVYREFLNSLEERDPAVKFAILNFFDEIKEYIEEKYSAQLHPCKICGEPTTGDICKACELKLRYESMSKGAQ</sequence>
<keyword evidence="1" id="KW-0862">Zinc</keyword>
<evidence type="ECO:0000259" key="4">
    <source>
        <dbReference type="Pfam" id="PF22082"/>
    </source>
</evidence>
<feature type="binding site" evidence="2">
    <location>
        <position position="84"/>
    </location>
    <ligand>
        <name>ATP</name>
        <dbReference type="ChEBI" id="CHEBI:30616"/>
    </ligand>
</feature>
<feature type="binding site" evidence="1">
    <location>
        <position position="6"/>
    </location>
    <ligand>
        <name>Zn(2+)</name>
        <dbReference type="ChEBI" id="CHEBI:29105"/>
        <label>1</label>
    </ligand>
</feature>
<dbReference type="Gene3D" id="3.40.50.620">
    <property type="entry name" value="HUPs"/>
    <property type="match status" value="1"/>
</dbReference>